<dbReference type="InterPro" id="IPR025660">
    <property type="entry name" value="Pept_his_AS"/>
</dbReference>
<accession>A0A164VU14</accession>
<evidence type="ECO:0000256" key="2">
    <source>
        <dbReference type="ARBA" id="ARBA00023157"/>
    </source>
</evidence>
<dbReference type="InterPro" id="IPR025661">
    <property type="entry name" value="Pept_asp_AS"/>
</dbReference>
<dbReference type="InterPro" id="IPR013201">
    <property type="entry name" value="Prot_inhib_I29"/>
</dbReference>
<dbReference type="CDD" id="cd02248">
    <property type="entry name" value="Peptidase_C1A"/>
    <property type="match status" value="1"/>
</dbReference>
<dbReference type="PROSITE" id="PS00639">
    <property type="entry name" value="THIOL_PROTEASE_HIS"/>
    <property type="match status" value="1"/>
</dbReference>
<dbReference type="FunFam" id="3.90.70.10:FF:000332">
    <property type="entry name" value="Cathepsin L1"/>
    <property type="match status" value="1"/>
</dbReference>
<evidence type="ECO:0000313" key="4">
    <source>
        <dbReference type="Proteomes" id="UP000076858"/>
    </source>
</evidence>
<sequence length="349" mass="39133">MRLLTLLACLIVATIMAAANDDSDISMVMFTKFKKRYRKTYSKGTQCSYFRRWKNRKRMVNRHNQATALGQTSFRLVDNQFADESDDEWKSKLLGLAIPGEFNAKKLGIKELTSIDPEKDVGDRQILSSTITIPSSLDLRRHPCMPPIKSQSSCGACWAFIATTPVEFQSCLRNGNRTVILSEQQLIDCSGLYGNYGCRGGFYTLAWDYLFDIGGQTTNSTYPYRAAAGSCQFKPDVTRVSGRVSRYFYLDSNERTILSALLQRGPIAVSIVANSKFILYSSGIFDDETCKEGTVNHGLVLVGYGTANGTSFWIARNSWGPRWGQNGYILMKRNVNMCRLADYAFLALP</sequence>
<dbReference type="InterPro" id="IPR039417">
    <property type="entry name" value="Peptidase_C1A_papain-like"/>
</dbReference>
<evidence type="ECO:0000313" key="3">
    <source>
        <dbReference type="EMBL" id="KZS12655.1"/>
    </source>
</evidence>
<dbReference type="EMBL" id="LRGB01001361">
    <property type="protein sequence ID" value="KZS12655.1"/>
    <property type="molecule type" value="Genomic_DNA"/>
</dbReference>
<name>A0A164VU14_9CRUS</name>
<protein>
    <submittedName>
        <fullName evidence="3">Uncharacterized protein</fullName>
    </submittedName>
</protein>
<dbReference type="InterPro" id="IPR038765">
    <property type="entry name" value="Papain-like_cys_pep_sf"/>
</dbReference>
<dbReference type="Gene3D" id="3.90.70.10">
    <property type="entry name" value="Cysteine proteinases"/>
    <property type="match status" value="1"/>
</dbReference>
<organism evidence="3 4">
    <name type="scientific">Daphnia magna</name>
    <dbReference type="NCBI Taxonomy" id="35525"/>
    <lineage>
        <taxon>Eukaryota</taxon>
        <taxon>Metazoa</taxon>
        <taxon>Ecdysozoa</taxon>
        <taxon>Arthropoda</taxon>
        <taxon>Crustacea</taxon>
        <taxon>Branchiopoda</taxon>
        <taxon>Diplostraca</taxon>
        <taxon>Cladocera</taxon>
        <taxon>Anomopoda</taxon>
        <taxon>Daphniidae</taxon>
        <taxon>Daphnia</taxon>
    </lineage>
</organism>
<keyword evidence="2" id="KW-1015">Disulfide bond</keyword>
<dbReference type="PROSITE" id="PS00640">
    <property type="entry name" value="THIOL_PROTEASE_ASN"/>
    <property type="match status" value="1"/>
</dbReference>
<evidence type="ECO:0000256" key="1">
    <source>
        <dbReference type="ARBA" id="ARBA00008455"/>
    </source>
</evidence>
<dbReference type="InterPro" id="IPR000668">
    <property type="entry name" value="Peptidase_C1A_C"/>
</dbReference>
<dbReference type="SMART" id="SM00848">
    <property type="entry name" value="Inhibitor_I29"/>
    <property type="match status" value="1"/>
</dbReference>
<dbReference type="SMART" id="SM00645">
    <property type="entry name" value="Pept_C1"/>
    <property type="match status" value="1"/>
</dbReference>
<dbReference type="InterPro" id="IPR013128">
    <property type="entry name" value="Peptidase_C1A"/>
</dbReference>
<dbReference type="AlphaFoldDB" id="A0A164VU14"/>
<dbReference type="Pfam" id="PF08246">
    <property type="entry name" value="Inhibitor_I29"/>
    <property type="match status" value="1"/>
</dbReference>
<dbReference type="PANTHER" id="PTHR12411">
    <property type="entry name" value="CYSTEINE PROTEASE FAMILY C1-RELATED"/>
    <property type="match status" value="1"/>
</dbReference>
<dbReference type="PRINTS" id="PR00705">
    <property type="entry name" value="PAPAIN"/>
</dbReference>
<comment type="caution">
    <text evidence="3">The sequence shown here is derived from an EMBL/GenBank/DDBJ whole genome shotgun (WGS) entry which is preliminary data.</text>
</comment>
<dbReference type="OrthoDB" id="10253408at2759"/>
<dbReference type="GO" id="GO:0008234">
    <property type="term" value="F:cysteine-type peptidase activity"/>
    <property type="evidence" value="ECO:0007669"/>
    <property type="project" value="InterPro"/>
</dbReference>
<dbReference type="Pfam" id="PF00112">
    <property type="entry name" value="Peptidase_C1"/>
    <property type="match status" value="1"/>
</dbReference>
<gene>
    <name evidence="3" type="ORF">APZ42_022789</name>
</gene>
<keyword evidence="4" id="KW-1185">Reference proteome</keyword>
<dbReference type="STRING" id="35525.A0A164VU14"/>
<reference evidence="3 4" key="1">
    <citation type="submission" date="2016-03" db="EMBL/GenBank/DDBJ databases">
        <title>EvidentialGene: Evidence-directed Construction of Genes on Genomes.</title>
        <authorList>
            <person name="Gilbert D.G."/>
            <person name="Choi J.-H."/>
            <person name="Mockaitis K."/>
            <person name="Colbourne J."/>
            <person name="Pfrender M."/>
        </authorList>
    </citation>
    <scope>NUCLEOTIDE SEQUENCE [LARGE SCALE GENOMIC DNA]</scope>
    <source>
        <strain evidence="3 4">Xinb3</strain>
        <tissue evidence="3">Complete organism</tissue>
    </source>
</reference>
<comment type="similarity">
    <text evidence="1">Belongs to the peptidase C1 family.</text>
</comment>
<dbReference type="SUPFAM" id="SSF54001">
    <property type="entry name" value="Cysteine proteinases"/>
    <property type="match status" value="1"/>
</dbReference>
<dbReference type="GO" id="GO:0006508">
    <property type="term" value="P:proteolysis"/>
    <property type="evidence" value="ECO:0007669"/>
    <property type="project" value="InterPro"/>
</dbReference>
<proteinExistence type="inferred from homology"/>
<dbReference type="Proteomes" id="UP000076858">
    <property type="component" value="Unassembled WGS sequence"/>
</dbReference>